<proteinExistence type="predicted"/>
<evidence type="ECO:0000313" key="5">
    <source>
        <dbReference type="EMBL" id="EMR64595.1"/>
    </source>
</evidence>
<dbReference type="eggNOG" id="ENOG502RX7Y">
    <property type="taxonomic scope" value="Eukaryota"/>
</dbReference>
<keyword evidence="2" id="KW-0539">Nucleus</keyword>
<dbReference type="KEGG" id="ela:UCREL1_8439"/>
<dbReference type="HOGENOM" id="CLU_019313_1_0_1"/>
<feature type="region of interest" description="Disordered" evidence="3">
    <location>
        <begin position="130"/>
        <end position="182"/>
    </location>
</feature>
<dbReference type="STRING" id="1287681.M7TD52"/>
<dbReference type="GO" id="GO:0005634">
    <property type="term" value="C:nucleus"/>
    <property type="evidence" value="ECO:0007669"/>
    <property type="project" value="UniProtKB-SubCell"/>
</dbReference>
<dbReference type="CDD" id="cd00067">
    <property type="entry name" value="GAL4"/>
    <property type="match status" value="1"/>
</dbReference>
<dbReference type="Gene3D" id="4.10.240.10">
    <property type="entry name" value="Zn(2)-C6 fungal-type DNA-binding domain"/>
    <property type="match status" value="1"/>
</dbReference>
<evidence type="ECO:0000259" key="4">
    <source>
        <dbReference type="PROSITE" id="PS50048"/>
    </source>
</evidence>
<dbReference type="PROSITE" id="PS50048">
    <property type="entry name" value="ZN2_CY6_FUNGAL_2"/>
    <property type="match status" value="1"/>
</dbReference>
<evidence type="ECO:0000256" key="2">
    <source>
        <dbReference type="ARBA" id="ARBA00023242"/>
    </source>
</evidence>
<feature type="domain" description="Zn(2)-C6 fungal-type" evidence="4">
    <location>
        <begin position="21"/>
        <end position="51"/>
    </location>
</feature>
<dbReference type="PROSITE" id="PS00463">
    <property type="entry name" value="ZN2_CY6_FUNGAL_1"/>
    <property type="match status" value="1"/>
</dbReference>
<feature type="compositionally biased region" description="Low complexity" evidence="3">
    <location>
        <begin position="296"/>
        <end position="313"/>
    </location>
</feature>
<feature type="compositionally biased region" description="Polar residues" evidence="3">
    <location>
        <begin position="144"/>
        <end position="167"/>
    </location>
</feature>
<dbReference type="PANTHER" id="PTHR37534:SF20">
    <property type="entry name" value="PRO1A C6 ZINK-FINGER PROTEIN"/>
    <property type="match status" value="1"/>
</dbReference>
<dbReference type="InterPro" id="IPR021858">
    <property type="entry name" value="Fun_TF"/>
</dbReference>
<dbReference type="OMA" id="ALAWPMC"/>
<dbReference type="GO" id="GO:0008270">
    <property type="term" value="F:zinc ion binding"/>
    <property type="evidence" value="ECO:0007669"/>
    <property type="project" value="InterPro"/>
</dbReference>
<dbReference type="InterPro" id="IPR001138">
    <property type="entry name" value="Zn2Cys6_DnaBD"/>
</dbReference>
<gene>
    <name evidence="5" type="ORF">UCREL1_8439</name>
</gene>
<dbReference type="OrthoDB" id="5213892at2759"/>
<dbReference type="InterPro" id="IPR036864">
    <property type="entry name" value="Zn2-C6_fun-type_DNA-bd_sf"/>
</dbReference>
<feature type="region of interest" description="Disordered" evidence="3">
    <location>
        <begin position="290"/>
        <end position="320"/>
    </location>
</feature>
<protein>
    <submittedName>
        <fullName evidence="5">Putative c6 transcription protein</fullName>
    </submittedName>
</protein>
<dbReference type="Pfam" id="PF00172">
    <property type="entry name" value="Zn_clus"/>
    <property type="match status" value="1"/>
</dbReference>
<evidence type="ECO:0000256" key="1">
    <source>
        <dbReference type="ARBA" id="ARBA00004123"/>
    </source>
</evidence>
<evidence type="ECO:0000313" key="6">
    <source>
        <dbReference type="Proteomes" id="UP000012174"/>
    </source>
</evidence>
<feature type="region of interest" description="Disordered" evidence="3">
    <location>
        <begin position="77"/>
        <end position="114"/>
    </location>
</feature>
<dbReference type="SUPFAM" id="SSF57701">
    <property type="entry name" value="Zn2/Cys6 DNA-binding domain"/>
    <property type="match status" value="1"/>
</dbReference>
<dbReference type="EMBL" id="KB707041">
    <property type="protein sequence ID" value="EMR64595.1"/>
    <property type="molecule type" value="Genomic_DNA"/>
</dbReference>
<keyword evidence="6" id="KW-1185">Reference proteome</keyword>
<organism evidence="5 6">
    <name type="scientific">Eutypa lata (strain UCR-EL1)</name>
    <name type="common">Grapevine dieback disease fungus</name>
    <name type="synonym">Eutypa armeniacae</name>
    <dbReference type="NCBI Taxonomy" id="1287681"/>
    <lineage>
        <taxon>Eukaryota</taxon>
        <taxon>Fungi</taxon>
        <taxon>Dikarya</taxon>
        <taxon>Ascomycota</taxon>
        <taxon>Pezizomycotina</taxon>
        <taxon>Sordariomycetes</taxon>
        <taxon>Xylariomycetidae</taxon>
        <taxon>Xylariales</taxon>
        <taxon>Diatrypaceae</taxon>
        <taxon>Eutypa</taxon>
    </lineage>
</organism>
<dbReference type="GO" id="GO:0000981">
    <property type="term" value="F:DNA-binding transcription factor activity, RNA polymerase II-specific"/>
    <property type="evidence" value="ECO:0007669"/>
    <property type="project" value="InterPro"/>
</dbReference>
<dbReference type="AlphaFoldDB" id="M7TD52"/>
<evidence type="ECO:0000256" key="3">
    <source>
        <dbReference type="SAM" id="MobiDB-lite"/>
    </source>
</evidence>
<dbReference type="Pfam" id="PF11951">
    <property type="entry name" value="Fungal_trans_2"/>
    <property type="match status" value="1"/>
</dbReference>
<name>M7TD52_EUTLA</name>
<comment type="subcellular location">
    <subcellularLocation>
        <location evidence="1">Nucleus</location>
    </subcellularLocation>
</comment>
<feature type="compositionally biased region" description="Polar residues" evidence="3">
    <location>
        <begin position="90"/>
        <end position="101"/>
    </location>
</feature>
<sequence>MSSNIMTPSPLQLLKIRSSQGCWTCRLRRKKCDETKPVCAVCAALEITCHFSDAKPEWMDGGAREKAVADELKAMVKAKASDRRERKWRTQSPPRASNESATAEPITGVTAAPSATDTINLLSQNMTTSMALGSSGENTDHEMSGTSPETGPSSVSSYNTGAGTGTYQRPQPQPQPRTQQQNDVLSLTAGLTPSTLASPEAQQTRAVAQPSPYTIPSYPESGNIERDMHFVMIYLDYVMPFLFPFYRPSLAESGRGWLLVLLMKNKALFHTALSLASYFFSVALEEQDRHYEPNNDDSNSNNTNINTNTNTNIGSSLGDIDPAERTACQEANWGELQTQTELAIRQLQHDMRELNERGVAATPLMEGVRCLESIIQLLQFESAIAATDASENWPVHLDAATALFRELVAHHHADAATALNTIGGLGNGSCSVVLGPWTAIFRHMSGPYLAVLQTRDSARCRQGPFSSDQSAFRFYTAYLVWADVVASTARGEAPRLQEFHEELLGTGGDGSGLPQLVLEDYVGCQSWAVRLLGEVAALAAWKKERRAASSLSIIELVQRATCIEMRLRQGLADLDATSPISFFSSSSSSPFPTAPSSNTTTKCPTVTDPLDNYTNAHNIFAVGGPNPSTSEQAPPVDRKCNKKTPSLAGFHTRIWAQATLTYLAVVVHGYQPGLPEIAGSAAETLALLRMLVQRPGGHGPLDLRTLAWPFAVAGCCISGDGDGGGGGDCGGGRSSFFIDAVESMGAMRIFGTVGEALDVVRRVSELRDSGSLADAAAETWDIASCLGVLGHRVLLV</sequence>
<accession>M7TD52</accession>
<reference evidence="6" key="1">
    <citation type="journal article" date="2013" name="Genome Announc.">
        <title>Draft genome sequence of the grapevine dieback fungus Eutypa lata UCR-EL1.</title>
        <authorList>
            <person name="Blanco-Ulate B."/>
            <person name="Rolshausen P.E."/>
            <person name="Cantu D."/>
        </authorList>
    </citation>
    <scope>NUCLEOTIDE SEQUENCE [LARGE SCALE GENOMIC DNA]</scope>
    <source>
        <strain evidence="6">UCR-EL1</strain>
    </source>
</reference>
<dbReference type="PANTHER" id="PTHR37534">
    <property type="entry name" value="TRANSCRIPTIONAL ACTIVATOR PROTEIN UGA3"/>
    <property type="match status" value="1"/>
</dbReference>
<dbReference type="SMART" id="SM00066">
    <property type="entry name" value="GAL4"/>
    <property type="match status" value="1"/>
</dbReference>
<dbReference type="Proteomes" id="UP000012174">
    <property type="component" value="Unassembled WGS sequence"/>
</dbReference>